<dbReference type="GO" id="GO:0004313">
    <property type="term" value="F:[acyl-carrier-protein] S-acetyltransferase activity"/>
    <property type="evidence" value="ECO:0007669"/>
    <property type="project" value="UniProtKB-EC"/>
</dbReference>
<comment type="catalytic activity">
    <reaction evidence="24">
        <text>acetyl-[ACP] + malonyl-[ACP] + H(+) = 3-oxobutanoyl-[ACP] + holo-[ACP] + CO2</text>
        <dbReference type="Rhea" id="RHEA:41800"/>
        <dbReference type="Rhea" id="RHEA-COMP:9621"/>
        <dbReference type="Rhea" id="RHEA-COMP:9623"/>
        <dbReference type="Rhea" id="RHEA-COMP:9625"/>
        <dbReference type="Rhea" id="RHEA-COMP:9685"/>
        <dbReference type="ChEBI" id="CHEBI:15378"/>
        <dbReference type="ChEBI" id="CHEBI:16526"/>
        <dbReference type="ChEBI" id="CHEBI:64479"/>
        <dbReference type="ChEBI" id="CHEBI:78446"/>
        <dbReference type="ChEBI" id="CHEBI:78449"/>
        <dbReference type="ChEBI" id="CHEBI:78450"/>
    </reaction>
    <physiologicalReaction direction="left-to-right" evidence="24">
        <dbReference type="Rhea" id="RHEA:41801"/>
    </physiologicalReaction>
</comment>
<evidence type="ECO:0000256" key="37">
    <source>
        <dbReference type="ARBA" id="ARBA00049171"/>
    </source>
</evidence>
<evidence type="ECO:0000256" key="23">
    <source>
        <dbReference type="ARBA" id="ARBA00047953"/>
    </source>
</evidence>
<dbReference type="Gene3D" id="3.30.70.3290">
    <property type="match status" value="2"/>
</dbReference>
<comment type="pathway">
    <text evidence="1">Lipid metabolism.</text>
</comment>
<gene>
    <name evidence="45" type="ORF">OBRU01_17234</name>
</gene>
<comment type="catalytic activity">
    <reaction evidence="32">
        <text>holo-[ACP] + acetyl-CoA = acetyl-[ACP] + CoA</text>
        <dbReference type="Rhea" id="RHEA:41788"/>
        <dbReference type="Rhea" id="RHEA-COMP:9621"/>
        <dbReference type="Rhea" id="RHEA-COMP:9685"/>
        <dbReference type="ChEBI" id="CHEBI:57287"/>
        <dbReference type="ChEBI" id="CHEBI:57288"/>
        <dbReference type="ChEBI" id="CHEBI:64479"/>
        <dbReference type="ChEBI" id="CHEBI:78446"/>
        <dbReference type="EC" id="2.3.1.38"/>
    </reaction>
    <physiologicalReaction direction="left-to-right" evidence="32">
        <dbReference type="Rhea" id="RHEA:41789"/>
    </physiologicalReaction>
</comment>
<dbReference type="EMBL" id="JTDY01003650">
    <property type="protein sequence ID" value="KOB69211.1"/>
    <property type="molecule type" value="Genomic_DNA"/>
</dbReference>
<comment type="catalytic activity">
    <reaction evidence="34">
        <text>3-oxotetradecanoyl-[ACP] + NADPH + H(+) = (3R)-hydroxytetradecanoyl-[ACP] + NADP(+)</text>
        <dbReference type="Rhea" id="RHEA:41888"/>
        <dbReference type="Rhea" id="RHEA-COMP:9645"/>
        <dbReference type="Rhea" id="RHEA-COMP:9646"/>
        <dbReference type="ChEBI" id="CHEBI:15378"/>
        <dbReference type="ChEBI" id="CHEBI:57783"/>
        <dbReference type="ChEBI" id="CHEBI:58349"/>
        <dbReference type="ChEBI" id="CHEBI:78473"/>
        <dbReference type="ChEBI" id="CHEBI:78474"/>
    </reaction>
    <physiologicalReaction direction="left-to-right" evidence="34">
        <dbReference type="Rhea" id="RHEA:41889"/>
    </physiologicalReaction>
</comment>
<dbReference type="InterPro" id="IPR020843">
    <property type="entry name" value="ER"/>
</dbReference>
<dbReference type="Gene3D" id="3.10.129.110">
    <property type="entry name" value="Polyketide synthase dehydratase"/>
    <property type="match status" value="1"/>
</dbReference>
<dbReference type="PANTHER" id="PTHR43775:SF23">
    <property type="entry name" value="FATTY ACID SYNTHASE 3"/>
    <property type="match status" value="1"/>
</dbReference>
<feature type="domain" description="Ketosynthase family 3 (KS3)" evidence="44">
    <location>
        <begin position="1"/>
        <end position="273"/>
    </location>
</feature>
<comment type="catalytic activity">
    <reaction evidence="4">
        <text>(3R)-hydroxyoctanoyl-[ACP] = (2E)-octenoyl-[ACP] + H2O</text>
        <dbReference type="Rhea" id="RHEA:41844"/>
        <dbReference type="Rhea" id="RHEA-COMP:9634"/>
        <dbReference type="Rhea" id="RHEA-COMP:9635"/>
        <dbReference type="ChEBI" id="CHEBI:15377"/>
        <dbReference type="ChEBI" id="CHEBI:78461"/>
        <dbReference type="ChEBI" id="CHEBI:78462"/>
    </reaction>
    <physiologicalReaction direction="left-to-right" evidence="4">
        <dbReference type="Rhea" id="RHEA:41845"/>
    </physiologicalReaction>
</comment>
<dbReference type="SMART" id="SM00825">
    <property type="entry name" value="PKS_KS"/>
    <property type="match status" value="1"/>
</dbReference>
<comment type="catalytic activity">
    <reaction evidence="6">
        <text>(3R)-hydroxyhexanoyl-[ACP] = (2E)-hexenoyl-[ACP] + H2O</text>
        <dbReference type="Rhea" id="RHEA:41828"/>
        <dbReference type="Rhea" id="RHEA-COMP:9630"/>
        <dbReference type="Rhea" id="RHEA-COMP:9631"/>
        <dbReference type="ChEBI" id="CHEBI:15377"/>
        <dbReference type="ChEBI" id="CHEBI:78457"/>
        <dbReference type="ChEBI" id="CHEBI:78458"/>
    </reaction>
    <physiologicalReaction direction="left-to-right" evidence="6">
        <dbReference type="Rhea" id="RHEA:41829"/>
    </physiologicalReaction>
</comment>
<comment type="catalytic activity">
    <reaction evidence="17">
        <text>3-oxodecanoyl-[ACP] + NADPH + H(+) = (3R)-hydroxydecanoyl-[ACP] + NADP(+)</text>
        <dbReference type="Rhea" id="RHEA:41856"/>
        <dbReference type="Rhea" id="RHEA-COMP:9637"/>
        <dbReference type="Rhea" id="RHEA-COMP:9638"/>
        <dbReference type="ChEBI" id="CHEBI:15378"/>
        <dbReference type="ChEBI" id="CHEBI:57783"/>
        <dbReference type="ChEBI" id="CHEBI:58349"/>
        <dbReference type="ChEBI" id="CHEBI:78464"/>
        <dbReference type="ChEBI" id="CHEBI:78466"/>
    </reaction>
    <physiologicalReaction direction="left-to-right" evidence="17">
        <dbReference type="Rhea" id="RHEA:41857"/>
    </physiologicalReaction>
</comment>
<dbReference type="SMART" id="SM00829">
    <property type="entry name" value="PKS_ER"/>
    <property type="match status" value="1"/>
</dbReference>
<comment type="catalytic activity">
    <reaction evidence="30">
        <text>3-oxohexanoyl-[ACP] + NADPH + H(+) = (3R)-hydroxyhexanoyl-[ACP] + NADP(+)</text>
        <dbReference type="Rhea" id="RHEA:41824"/>
        <dbReference type="Rhea" id="RHEA-COMP:9629"/>
        <dbReference type="Rhea" id="RHEA-COMP:9630"/>
        <dbReference type="ChEBI" id="CHEBI:15378"/>
        <dbReference type="ChEBI" id="CHEBI:57783"/>
        <dbReference type="ChEBI" id="CHEBI:58349"/>
        <dbReference type="ChEBI" id="CHEBI:78456"/>
        <dbReference type="ChEBI" id="CHEBI:78457"/>
    </reaction>
    <physiologicalReaction direction="left-to-right" evidence="30">
        <dbReference type="Rhea" id="RHEA:41825"/>
    </physiologicalReaction>
</comment>
<protein>
    <recommendedName>
        <fullName evidence="44">Ketosynthase family 3 (KS3) domain-containing protein</fullName>
    </recommendedName>
</protein>
<dbReference type="SMART" id="SM00827">
    <property type="entry name" value="PKS_AT"/>
    <property type="match status" value="1"/>
</dbReference>
<evidence type="ECO:0000256" key="8">
    <source>
        <dbReference type="ARBA" id="ARBA00023394"/>
    </source>
</evidence>
<evidence type="ECO:0000256" key="33">
    <source>
        <dbReference type="ARBA" id="ARBA00048704"/>
    </source>
</evidence>
<comment type="catalytic activity">
    <reaction evidence="41">
        <text>butanoyl-[ACP] + malonyl-[ACP] + H(+) = 3-oxohexanoyl-[ACP] + holo-[ACP] + CO2</text>
        <dbReference type="Rhea" id="RHEA:41820"/>
        <dbReference type="Rhea" id="RHEA-COMP:9623"/>
        <dbReference type="Rhea" id="RHEA-COMP:9628"/>
        <dbReference type="Rhea" id="RHEA-COMP:9629"/>
        <dbReference type="Rhea" id="RHEA-COMP:9685"/>
        <dbReference type="ChEBI" id="CHEBI:15378"/>
        <dbReference type="ChEBI" id="CHEBI:16526"/>
        <dbReference type="ChEBI" id="CHEBI:64479"/>
        <dbReference type="ChEBI" id="CHEBI:78449"/>
        <dbReference type="ChEBI" id="CHEBI:78454"/>
        <dbReference type="ChEBI" id="CHEBI:78456"/>
    </reaction>
    <physiologicalReaction direction="left-to-right" evidence="41">
        <dbReference type="Rhea" id="RHEA:41821"/>
    </physiologicalReaction>
</comment>
<comment type="catalytic activity">
    <reaction evidence="10">
        <text>(3R)-hydroxyoctadecanoyl-[ACP] = (2E)-octadecenoyl-[ACP] + H2O</text>
        <dbReference type="Rhea" id="RHEA:41924"/>
        <dbReference type="Rhea" id="RHEA-COMP:9654"/>
        <dbReference type="Rhea" id="RHEA-COMP:9655"/>
        <dbReference type="ChEBI" id="CHEBI:15377"/>
        <dbReference type="ChEBI" id="CHEBI:78488"/>
        <dbReference type="ChEBI" id="CHEBI:78489"/>
    </reaction>
    <physiologicalReaction direction="left-to-right" evidence="10">
        <dbReference type="Rhea" id="RHEA:41925"/>
    </physiologicalReaction>
</comment>
<comment type="catalytic activity">
    <reaction evidence="22">
        <text>(2E)-hexenoyl-[ACP] + NADPH + H(+) = hexanoyl-[ACP] + NADP(+)</text>
        <dbReference type="Rhea" id="RHEA:41832"/>
        <dbReference type="Rhea" id="RHEA-COMP:9631"/>
        <dbReference type="Rhea" id="RHEA-COMP:9632"/>
        <dbReference type="ChEBI" id="CHEBI:15378"/>
        <dbReference type="ChEBI" id="CHEBI:57783"/>
        <dbReference type="ChEBI" id="CHEBI:58349"/>
        <dbReference type="ChEBI" id="CHEBI:78458"/>
        <dbReference type="ChEBI" id="CHEBI:78459"/>
    </reaction>
    <physiologicalReaction direction="left-to-right" evidence="22">
        <dbReference type="Rhea" id="RHEA:41833"/>
    </physiologicalReaction>
</comment>
<comment type="catalytic activity">
    <reaction evidence="7">
        <text>(3R)-hydroxydecanoyl-[ACP] = (2E)-decenoyl-[ACP] + H2O</text>
        <dbReference type="Rhea" id="RHEA:41860"/>
        <dbReference type="Rhea" id="RHEA-COMP:9638"/>
        <dbReference type="Rhea" id="RHEA-COMP:9639"/>
        <dbReference type="ChEBI" id="CHEBI:15377"/>
        <dbReference type="ChEBI" id="CHEBI:78466"/>
        <dbReference type="ChEBI" id="CHEBI:78467"/>
    </reaction>
    <physiologicalReaction direction="left-to-right" evidence="7">
        <dbReference type="Rhea" id="RHEA:41861"/>
    </physiologicalReaction>
</comment>
<comment type="catalytic activity">
    <reaction evidence="23">
        <text>3-oxobutanoyl-[ACP] + NADPH + H(+) = (3R)-hydroxybutanoyl-[ACP] + NADP(+)</text>
        <dbReference type="Rhea" id="RHEA:41804"/>
        <dbReference type="Rhea" id="RHEA-COMP:9625"/>
        <dbReference type="Rhea" id="RHEA-COMP:9626"/>
        <dbReference type="ChEBI" id="CHEBI:15378"/>
        <dbReference type="ChEBI" id="CHEBI:57783"/>
        <dbReference type="ChEBI" id="CHEBI:58349"/>
        <dbReference type="ChEBI" id="CHEBI:78450"/>
        <dbReference type="ChEBI" id="CHEBI:78451"/>
    </reaction>
    <physiologicalReaction direction="left-to-right" evidence="23">
        <dbReference type="Rhea" id="RHEA:41805"/>
    </physiologicalReaction>
</comment>
<comment type="catalytic activity">
    <reaction evidence="19">
        <text>(2E)-butenoyl-[ACP] + NADPH + H(+) = butanoyl-[ACP] + NADP(+)</text>
        <dbReference type="Rhea" id="RHEA:41812"/>
        <dbReference type="Rhea" id="RHEA-COMP:9627"/>
        <dbReference type="Rhea" id="RHEA-COMP:9628"/>
        <dbReference type="ChEBI" id="CHEBI:15378"/>
        <dbReference type="ChEBI" id="CHEBI:57783"/>
        <dbReference type="ChEBI" id="CHEBI:58349"/>
        <dbReference type="ChEBI" id="CHEBI:78453"/>
        <dbReference type="ChEBI" id="CHEBI:78454"/>
    </reaction>
    <physiologicalReaction direction="left-to-right" evidence="19">
        <dbReference type="Rhea" id="RHEA:41813"/>
    </physiologicalReaction>
</comment>
<dbReference type="SUPFAM" id="SSF53901">
    <property type="entry name" value="Thiolase-like"/>
    <property type="match status" value="1"/>
</dbReference>
<comment type="catalytic activity">
    <reaction evidence="38">
        <text>3-oxododecanoyl-[ACP] + NADPH + H(+) = (3R)-hydroxydodecanoyl-[ACP] + NADP(+)</text>
        <dbReference type="Rhea" id="RHEA:41872"/>
        <dbReference type="Rhea" id="RHEA-COMP:9641"/>
        <dbReference type="Rhea" id="RHEA-COMP:9642"/>
        <dbReference type="ChEBI" id="CHEBI:15378"/>
        <dbReference type="ChEBI" id="CHEBI:57783"/>
        <dbReference type="ChEBI" id="CHEBI:58349"/>
        <dbReference type="ChEBI" id="CHEBI:78469"/>
        <dbReference type="ChEBI" id="CHEBI:78470"/>
    </reaction>
    <physiologicalReaction direction="left-to-right" evidence="38">
        <dbReference type="Rhea" id="RHEA:41873"/>
    </physiologicalReaction>
</comment>
<comment type="catalytic activity">
    <reaction evidence="21">
        <text>(2E)-hexadecenoyl-[ACP] + NADPH + H(+) = hexadecanoyl-[ACP] + NADP(+)</text>
        <dbReference type="Rhea" id="RHEA:41912"/>
        <dbReference type="Rhea" id="RHEA-COMP:9651"/>
        <dbReference type="Rhea" id="RHEA-COMP:9652"/>
        <dbReference type="ChEBI" id="CHEBI:15378"/>
        <dbReference type="ChEBI" id="CHEBI:57783"/>
        <dbReference type="ChEBI" id="CHEBI:58349"/>
        <dbReference type="ChEBI" id="CHEBI:78481"/>
        <dbReference type="ChEBI" id="CHEBI:78483"/>
    </reaction>
    <physiologicalReaction direction="left-to-right" evidence="21">
        <dbReference type="Rhea" id="RHEA:41913"/>
    </physiologicalReaction>
</comment>
<dbReference type="InterPro" id="IPR016039">
    <property type="entry name" value="Thiolase-like"/>
</dbReference>
<dbReference type="GO" id="GO:0141148">
    <property type="term" value="F:enoyl-[acyl-carrier-protein] reductase (NADPH) activity"/>
    <property type="evidence" value="ECO:0007669"/>
    <property type="project" value="UniProtKB-EC"/>
</dbReference>
<dbReference type="SUPFAM" id="SSF52151">
    <property type="entry name" value="FabD/lysophospholipase-like"/>
    <property type="match status" value="1"/>
</dbReference>
<dbReference type="Pfam" id="PF02801">
    <property type="entry name" value="Ketoacyl-synt_C"/>
    <property type="match status" value="1"/>
</dbReference>
<evidence type="ECO:0000256" key="13">
    <source>
        <dbReference type="ARBA" id="ARBA00023442"/>
    </source>
</evidence>
<evidence type="ECO:0000256" key="25">
    <source>
        <dbReference type="ARBA" id="ARBA00048051"/>
    </source>
</evidence>
<dbReference type="InterPro" id="IPR020841">
    <property type="entry name" value="PKS_Beta-ketoAc_synthase_dom"/>
</dbReference>
<dbReference type="InterPro" id="IPR029058">
    <property type="entry name" value="AB_hydrolase_fold"/>
</dbReference>
<dbReference type="GO" id="GO:0019171">
    <property type="term" value="F:(3R)-hydroxyacyl-[acyl-carrier-protein] dehydratase activity"/>
    <property type="evidence" value="ECO:0007669"/>
    <property type="project" value="UniProtKB-EC"/>
</dbReference>
<dbReference type="PROSITE" id="PS52004">
    <property type="entry name" value="KS3_2"/>
    <property type="match status" value="1"/>
</dbReference>
<evidence type="ECO:0000256" key="10">
    <source>
        <dbReference type="ARBA" id="ARBA00023399"/>
    </source>
</evidence>
<sequence length="1880" mass="209795">MFANRISYWLNAKGPSHSIDAACCSSTVALEQAYQAITRGECEAAIVGGANLCLHPQSSVHYGRIMNLSKNGKTKSYDLEASGCAKSEAINVLFLQKAKDALRIYADVVNVQCEFIKILDGETGPHYGFYRDPDDTARFLKRFYDRAGVSPSVVEYVEGFGSAVPEADKSELDAFDKIFCNNRDGPLMVGSVMSNIGYGEAASGISAITKVLLGYHRGELAGNLNCETPRNDVAAIIEGRIQVLNEHQQFRRTYAAVNSLSVTGLNAHVLLHGHYKPKNLNLYKSNIPHLVTISGRQDTSVKRALDELKSRPIDPEQLALLQNIHQTRINGHLGRGYAVLDTKDGKTISLSEQVDYFDDVQRPLWFVYSGMGSQWPGMGKQLMRMPIFSAAIERCRQVLEPNGIDIVQIITSLDKTIFDNILHSFVGIAAVQIGLTDVLRELGLVPDKIIGHSVGELGCAYADGCLSAEEMILSAYSRGLVSKMCPPEIEIACHNSADSCTISGPADAMKTFVSELSAKGIFAKEVPCSNIAYHSSYIAKAVLFEETSNLIPSNAVLVEIAPHGLLQAILKRSLPESCTNIPLTRRGHTDSPRMVLQAVGKLYMEGYYPKVQVLYPKVEFPVSTGTPFLSYLVDWAHSEKWALPLYVSAHRMVAASCKFMVSVHDDEHSYLKGHVIRRKTQLPFSYALVAAWDTLAMTLKVPKKQLNVVFNDVHFHAQPVLHDQQSIKLVVSMHRGSGRFEIMDDNMKVATGFINSDDKPILKSDVQNTEDDFKLNSRDVYRLFYEREYAYRRMVIDVKEHLKYIITKDDTAIVKAHVSVVSDLTRCGGVFIENLKFHDLPASKEKQINLKILRFVPRFQSNIDKFTSLLIFTQIVAENINKDVIKIVGIAPQYEDFALFGEMKRVASVESPGIRIEFTKVITNTITQTSSENIVKEADLLLVQKLANDEQITRMLQRSSCNDVYIINDARNTTMDIKSARAYSIVSVLSDKNNDMCLELIRFRPALPAASITFIVVRSEKDLASLIAARSKLSPQNSLSILSTYPSISGLKSLVKHWRKDSSQNNIKLILFNDTIDTKQLDKLPGDFAFSIMYNVTKVGKDIFSALIHGGAGALGQAMISICLAKGYKVFTTASTFSTFEIYQMYFTPLQLASTGLALMNNDYKVHALEPSDEEDIGNSRDASFADMVLGATGGIGCDIVICCLKGDLKNTYDTFRIPNQEIFSFGMHLLSNDTTYTPVDISSIFLKPKVGEVKRLQTLMSEGIASGAVRPLSRVTYALHEVSRAFNLLAASRHRGRVLLRFQDQHPPAQRRLTCSGDKCHIIFCDEQPLGLQLADMLISSGAKKIHLHFTHPPSYLSYKQREWSKQDVQLSISSDDLHDETCVSNFLQNVITSRSVEGVYLAAVNCLEHTMITTLDMAVRKLCPSLKNFLMFSYGDDFGQFISIRREKDRLPATVVNLSMLETVLTETHFFTYLMYSACKALILNFQYEDEEGVIISKETNSRTTLEDLGIQLEKSRAVSSFLRDVHNISIHEADIPSLSIQSINTFEERITDTKFEDVQGLGTFFSFVDPDELLATTEMVFLPTLTNNSTMRDDEFDLNQTFLCIVPGLEGHHERFRSLCERLKLPALVLQPGLDHLQETIEELALRYSEVVLKRAGIKNSFYLLGFETGVLVALELAAILEQYGQTGTVFCIGDGPEEVKSLIKEQLREYKNEDTLQIGLVQHMFTLMTGESAVSLKNIEGVTWRQRVDICVRTLLGHVPHSAQYARSLIEAAYARIATTFNYNAELIALKSNVVVLRALSPHSASSVPCTLHRYSQQPISIYNLTTPLAHVTRDMRCASIINKHLSKEILEEFEVKNLCETYLSNADTFMTSSKK</sequence>
<comment type="catalytic activity">
    <reaction evidence="43">
        <text>octanoyl-[ACP] + malonyl-[ACP] + H(+) = 3-oxodecanoyl-[ACP] + holo-[ACP] + CO2</text>
        <dbReference type="Rhea" id="RHEA:41852"/>
        <dbReference type="Rhea" id="RHEA-COMP:9623"/>
        <dbReference type="Rhea" id="RHEA-COMP:9636"/>
        <dbReference type="Rhea" id="RHEA-COMP:9637"/>
        <dbReference type="Rhea" id="RHEA-COMP:9685"/>
        <dbReference type="ChEBI" id="CHEBI:15378"/>
        <dbReference type="ChEBI" id="CHEBI:16526"/>
        <dbReference type="ChEBI" id="CHEBI:64479"/>
        <dbReference type="ChEBI" id="CHEBI:78449"/>
        <dbReference type="ChEBI" id="CHEBI:78463"/>
        <dbReference type="ChEBI" id="CHEBI:78464"/>
    </reaction>
    <physiologicalReaction direction="left-to-right" evidence="43">
        <dbReference type="Rhea" id="RHEA:41853"/>
    </physiologicalReaction>
</comment>
<comment type="catalytic activity">
    <reaction evidence="35">
        <text>(2E)-octadecenoyl-[ACP] + NADPH + H(+) = octadecanoyl-[ACP] + NADP(+)</text>
        <dbReference type="Rhea" id="RHEA:41928"/>
        <dbReference type="Rhea" id="RHEA-COMP:9655"/>
        <dbReference type="Rhea" id="RHEA-COMP:9656"/>
        <dbReference type="ChEBI" id="CHEBI:15378"/>
        <dbReference type="ChEBI" id="CHEBI:57783"/>
        <dbReference type="ChEBI" id="CHEBI:58349"/>
        <dbReference type="ChEBI" id="CHEBI:78489"/>
        <dbReference type="ChEBI" id="CHEBI:78495"/>
    </reaction>
    <physiologicalReaction direction="left-to-right" evidence="35">
        <dbReference type="Rhea" id="RHEA:41929"/>
    </physiologicalReaction>
</comment>
<dbReference type="Pfam" id="PF00698">
    <property type="entry name" value="Acyl_transf_1"/>
    <property type="match status" value="1"/>
</dbReference>
<evidence type="ECO:0000256" key="40">
    <source>
        <dbReference type="ARBA" id="ARBA00049422"/>
    </source>
</evidence>
<evidence type="ECO:0000256" key="15">
    <source>
        <dbReference type="ARBA" id="ARBA00047394"/>
    </source>
</evidence>
<comment type="catalytic activity">
    <reaction evidence="8">
        <text>a (3R)-hydroxyacyl-[ACP] = a (2E)-enoyl-[ACP] + H2O</text>
        <dbReference type="Rhea" id="RHEA:13097"/>
        <dbReference type="Rhea" id="RHEA-COMP:9925"/>
        <dbReference type="Rhea" id="RHEA-COMP:9945"/>
        <dbReference type="ChEBI" id="CHEBI:15377"/>
        <dbReference type="ChEBI" id="CHEBI:78784"/>
        <dbReference type="ChEBI" id="CHEBI:78827"/>
        <dbReference type="EC" id="4.2.1.59"/>
    </reaction>
    <physiologicalReaction direction="left-to-right" evidence="8">
        <dbReference type="Rhea" id="RHEA:13098"/>
    </physiologicalReaction>
</comment>
<dbReference type="Gene3D" id="3.40.366.10">
    <property type="entry name" value="Malonyl-Coenzyme A Acyl Carrier Protein, domain 2"/>
    <property type="match status" value="2"/>
</dbReference>
<reference evidence="45 46" key="1">
    <citation type="journal article" date="2015" name="Genome Biol. Evol.">
        <title>The genome of winter moth (Operophtera brumata) provides a genomic perspective on sexual dimorphism and phenology.</title>
        <authorList>
            <person name="Derks M.F."/>
            <person name="Smit S."/>
            <person name="Salis L."/>
            <person name="Schijlen E."/>
            <person name="Bossers A."/>
            <person name="Mateman C."/>
            <person name="Pijl A.S."/>
            <person name="de Ridder D."/>
            <person name="Groenen M.A."/>
            <person name="Visser M.E."/>
            <person name="Megens H.J."/>
        </authorList>
    </citation>
    <scope>NUCLEOTIDE SEQUENCE [LARGE SCALE GENOMIC DNA]</scope>
    <source>
        <strain evidence="45">WM2013NL</strain>
        <tissue evidence="45">Head and thorax</tissue>
    </source>
</reference>
<comment type="caution">
    <text evidence="45">The sequence shown here is derived from an EMBL/GenBank/DDBJ whole genome shotgun (WGS) entry which is preliminary data.</text>
</comment>
<dbReference type="InterPro" id="IPR036291">
    <property type="entry name" value="NAD(P)-bd_dom_sf"/>
</dbReference>
<comment type="catalytic activity">
    <reaction evidence="39">
        <text>3-oxohexadecanoyl-[ACP] + NADPH + H(+) = (3R)-hydroxyhexadecanoyl-[ACP] + NADP(+)</text>
        <dbReference type="Rhea" id="RHEA:41904"/>
        <dbReference type="Rhea" id="RHEA-COMP:9649"/>
        <dbReference type="Rhea" id="RHEA-COMP:9650"/>
        <dbReference type="ChEBI" id="CHEBI:15378"/>
        <dbReference type="ChEBI" id="CHEBI:57783"/>
        <dbReference type="ChEBI" id="CHEBI:58349"/>
        <dbReference type="ChEBI" id="CHEBI:78478"/>
        <dbReference type="ChEBI" id="CHEBI:78480"/>
    </reaction>
    <physiologicalReaction direction="left-to-right" evidence="39">
        <dbReference type="Rhea" id="RHEA:41905"/>
    </physiologicalReaction>
</comment>
<evidence type="ECO:0000313" key="46">
    <source>
        <dbReference type="Proteomes" id="UP000037510"/>
    </source>
</evidence>
<dbReference type="InterPro" id="IPR016035">
    <property type="entry name" value="Acyl_Trfase/lysoPLipase"/>
</dbReference>
<dbReference type="InterPro" id="IPR050091">
    <property type="entry name" value="PKS_NRPS_Biosynth_Enz"/>
</dbReference>
<dbReference type="Pfam" id="PF00975">
    <property type="entry name" value="Thioesterase"/>
    <property type="match status" value="1"/>
</dbReference>
<comment type="catalytic activity">
    <reaction evidence="36">
        <text>decanoyl-[ACP] + malonyl-[ACP] + H(+) = 3-oxododecanoyl-[ACP] + holo-[ACP] + CO2</text>
        <dbReference type="Rhea" id="RHEA:41868"/>
        <dbReference type="Rhea" id="RHEA-COMP:9623"/>
        <dbReference type="Rhea" id="RHEA-COMP:9640"/>
        <dbReference type="Rhea" id="RHEA-COMP:9641"/>
        <dbReference type="Rhea" id="RHEA-COMP:9685"/>
        <dbReference type="ChEBI" id="CHEBI:15378"/>
        <dbReference type="ChEBI" id="CHEBI:16526"/>
        <dbReference type="ChEBI" id="CHEBI:64479"/>
        <dbReference type="ChEBI" id="CHEBI:78449"/>
        <dbReference type="ChEBI" id="CHEBI:78468"/>
        <dbReference type="ChEBI" id="CHEBI:78469"/>
    </reaction>
    <physiologicalReaction direction="left-to-right" evidence="36">
        <dbReference type="Rhea" id="RHEA:41869"/>
    </physiologicalReaction>
</comment>
<evidence type="ECO:0000256" key="27">
    <source>
        <dbReference type="ARBA" id="ARBA00048289"/>
    </source>
</evidence>
<dbReference type="InterPro" id="IPR014043">
    <property type="entry name" value="Acyl_transferase_dom"/>
</dbReference>
<proteinExistence type="predicted"/>
<evidence type="ECO:0000256" key="9">
    <source>
        <dbReference type="ARBA" id="ARBA00023398"/>
    </source>
</evidence>
<dbReference type="GO" id="GO:0004315">
    <property type="term" value="F:3-oxoacyl-[acyl-carrier-protein] synthase activity"/>
    <property type="evidence" value="ECO:0007669"/>
    <property type="project" value="UniProtKB-EC"/>
</dbReference>
<comment type="function">
    <text evidence="13">Fatty acid synthetase is a multifunctional enzyme that catalyzes the de novo biosynthesis of long-chain saturated fatty acids starting from acetyl-CoA and malonyl-CoA in the presence of NADPH. This multifunctional protein contains 7 catalytic activities and a site for the binding of the prosthetic group 4'-phosphopantetheine of the acyl carrier protein ([ACP]) domain.</text>
</comment>
<comment type="catalytic activity">
    <reaction evidence="16">
        <text>a (3R)-hydroxyacyl-[ACP] + NADP(+) = a 3-oxoacyl-[ACP] + NADPH + H(+)</text>
        <dbReference type="Rhea" id="RHEA:17397"/>
        <dbReference type="Rhea" id="RHEA-COMP:9916"/>
        <dbReference type="Rhea" id="RHEA-COMP:9945"/>
        <dbReference type="ChEBI" id="CHEBI:15378"/>
        <dbReference type="ChEBI" id="CHEBI:57783"/>
        <dbReference type="ChEBI" id="CHEBI:58349"/>
        <dbReference type="ChEBI" id="CHEBI:78776"/>
        <dbReference type="ChEBI" id="CHEBI:78827"/>
        <dbReference type="EC" id="1.1.1.100"/>
    </reaction>
    <physiologicalReaction direction="right-to-left" evidence="16">
        <dbReference type="Rhea" id="RHEA:17399"/>
    </physiologicalReaction>
</comment>
<comment type="catalytic activity">
    <reaction evidence="33">
        <text>hexadecanoyl-[ACP] + H2O = hexadecanoate + holo-[ACP] + H(+)</text>
        <dbReference type="Rhea" id="RHEA:41932"/>
        <dbReference type="Rhea" id="RHEA-COMP:9652"/>
        <dbReference type="Rhea" id="RHEA-COMP:9685"/>
        <dbReference type="ChEBI" id="CHEBI:7896"/>
        <dbReference type="ChEBI" id="CHEBI:15377"/>
        <dbReference type="ChEBI" id="CHEBI:15378"/>
        <dbReference type="ChEBI" id="CHEBI:64479"/>
        <dbReference type="ChEBI" id="CHEBI:78483"/>
        <dbReference type="EC" id="3.1.2.14"/>
    </reaction>
    <physiologicalReaction direction="left-to-right" evidence="33">
        <dbReference type="Rhea" id="RHEA:41933"/>
    </physiologicalReaction>
</comment>
<accession>A0A0L7L1N0</accession>
<dbReference type="InterPro" id="IPR001227">
    <property type="entry name" value="Ac_transferase_dom_sf"/>
</dbReference>
<comment type="catalytic activity">
    <reaction evidence="18">
        <text>tetradecanoyl-[ACP] + malonyl-[ACP] + H(+) = 3-oxohexadecanoyl-[ACP] + holo-[ACP] + CO2</text>
        <dbReference type="Rhea" id="RHEA:41900"/>
        <dbReference type="Rhea" id="RHEA-COMP:9623"/>
        <dbReference type="Rhea" id="RHEA-COMP:9648"/>
        <dbReference type="Rhea" id="RHEA-COMP:9649"/>
        <dbReference type="Rhea" id="RHEA-COMP:9685"/>
        <dbReference type="ChEBI" id="CHEBI:15378"/>
        <dbReference type="ChEBI" id="CHEBI:16526"/>
        <dbReference type="ChEBI" id="CHEBI:64479"/>
        <dbReference type="ChEBI" id="CHEBI:78449"/>
        <dbReference type="ChEBI" id="CHEBI:78477"/>
        <dbReference type="ChEBI" id="CHEBI:78478"/>
    </reaction>
    <physiologicalReaction direction="left-to-right" evidence="18">
        <dbReference type="Rhea" id="RHEA:41901"/>
    </physiologicalReaction>
</comment>
<dbReference type="Gene3D" id="3.90.180.10">
    <property type="entry name" value="Medium-chain alcohol dehydrogenases, catalytic domain"/>
    <property type="match status" value="1"/>
</dbReference>
<evidence type="ECO:0000256" key="41">
    <source>
        <dbReference type="ARBA" id="ARBA00049449"/>
    </source>
</evidence>
<evidence type="ECO:0000313" key="45">
    <source>
        <dbReference type="EMBL" id="KOB69211.1"/>
    </source>
</evidence>
<evidence type="ECO:0000256" key="14">
    <source>
        <dbReference type="ARBA" id="ARBA00047300"/>
    </source>
</evidence>
<evidence type="ECO:0000256" key="30">
    <source>
        <dbReference type="ARBA" id="ARBA00048571"/>
    </source>
</evidence>
<evidence type="ECO:0000256" key="1">
    <source>
        <dbReference type="ARBA" id="ARBA00005189"/>
    </source>
</evidence>
<dbReference type="GO" id="GO:0004316">
    <property type="term" value="F:3-oxoacyl-[acyl-carrier-protein] reductase (NADPH) activity"/>
    <property type="evidence" value="ECO:0007669"/>
    <property type="project" value="UniProtKB-EC"/>
</dbReference>
<dbReference type="Proteomes" id="UP000037510">
    <property type="component" value="Unassembled WGS sequence"/>
</dbReference>
<comment type="catalytic activity">
    <reaction evidence="11">
        <text>(3R)-hydroxyhexadecanoyl-[ACP] = (2E)-hexadecenoyl-[ACP] + H2O</text>
        <dbReference type="Rhea" id="RHEA:41908"/>
        <dbReference type="Rhea" id="RHEA-COMP:9650"/>
        <dbReference type="Rhea" id="RHEA-COMP:9651"/>
        <dbReference type="ChEBI" id="CHEBI:15377"/>
        <dbReference type="ChEBI" id="CHEBI:78480"/>
        <dbReference type="ChEBI" id="CHEBI:78481"/>
    </reaction>
    <physiologicalReaction direction="left-to-right" evidence="11">
        <dbReference type="Rhea" id="RHEA:41909"/>
    </physiologicalReaction>
</comment>
<comment type="catalytic activity">
    <reaction evidence="29">
        <text>a fatty acyl-[ACP] + malonyl-[ACP] + H(+) = a 3-oxoacyl-[ACP] + holo-[ACP] + CO2</text>
        <dbReference type="Rhea" id="RHEA:22836"/>
        <dbReference type="Rhea" id="RHEA-COMP:9623"/>
        <dbReference type="Rhea" id="RHEA-COMP:9685"/>
        <dbReference type="Rhea" id="RHEA-COMP:9916"/>
        <dbReference type="Rhea" id="RHEA-COMP:14125"/>
        <dbReference type="ChEBI" id="CHEBI:15378"/>
        <dbReference type="ChEBI" id="CHEBI:16526"/>
        <dbReference type="ChEBI" id="CHEBI:64479"/>
        <dbReference type="ChEBI" id="CHEBI:78449"/>
        <dbReference type="ChEBI" id="CHEBI:78776"/>
        <dbReference type="ChEBI" id="CHEBI:138651"/>
        <dbReference type="EC" id="2.3.1.41"/>
    </reaction>
    <physiologicalReaction direction="left-to-right" evidence="29">
        <dbReference type="Rhea" id="RHEA:22837"/>
    </physiologicalReaction>
</comment>
<evidence type="ECO:0000256" key="17">
    <source>
        <dbReference type="ARBA" id="ARBA00047440"/>
    </source>
</evidence>
<dbReference type="SUPFAM" id="SSF51735">
    <property type="entry name" value="NAD(P)-binding Rossmann-fold domains"/>
    <property type="match status" value="1"/>
</dbReference>
<evidence type="ECO:0000256" key="11">
    <source>
        <dbReference type="ARBA" id="ARBA00023401"/>
    </source>
</evidence>
<evidence type="ECO:0000256" key="29">
    <source>
        <dbReference type="ARBA" id="ARBA00048506"/>
    </source>
</evidence>
<organism evidence="45 46">
    <name type="scientific">Operophtera brumata</name>
    <name type="common">Winter moth</name>
    <name type="synonym">Phalaena brumata</name>
    <dbReference type="NCBI Taxonomy" id="104452"/>
    <lineage>
        <taxon>Eukaryota</taxon>
        <taxon>Metazoa</taxon>
        <taxon>Ecdysozoa</taxon>
        <taxon>Arthropoda</taxon>
        <taxon>Hexapoda</taxon>
        <taxon>Insecta</taxon>
        <taxon>Pterygota</taxon>
        <taxon>Neoptera</taxon>
        <taxon>Endopterygota</taxon>
        <taxon>Lepidoptera</taxon>
        <taxon>Glossata</taxon>
        <taxon>Ditrysia</taxon>
        <taxon>Geometroidea</taxon>
        <taxon>Geometridae</taxon>
        <taxon>Larentiinae</taxon>
        <taxon>Operophtera</taxon>
    </lineage>
</organism>
<evidence type="ECO:0000256" key="28">
    <source>
        <dbReference type="ARBA" id="ARBA00048420"/>
    </source>
</evidence>
<evidence type="ECO:0000256" key="2">
    <source>
        <dbReference type="ARBA" id="ARBA00022799"/>
    </source>
</evidence>
<dbReference type="Gene3D" id="3.40.47.10">
    <property type="match status" value="1"/>
</dbReference>
<evidence type="ECO:0000256" key="5">
    <source>
        <dbReference type="ARBA" id="ARBA00023351"/>
    </source>
</evidence>
<dbReference type="InterPro" id="IPR032821">
    <property type="entry name" value="PKS_assoc"/>
</dbReference>
<dbReference type="Pfam" id="PF16197">
    <property type="entry name" value="KAsynt_C_assoc"/>
    <property type="match status" value="1"/>
</dbReference>
<evidence type="ECO:0000256" key="21">
    <source>
        <dbReference type="ARBA" id="ARBA00047810"/>
    </source>
</evidence>
<evidence type="ECO:0000256" key="19">
    <source>
        <dbReference type="ARBA" id="ARBA00047500"/>
    </source>
</evidence>
<evidence type="ECO:0000256" key="22">
    <source>
        <dbReference type="ARBA" id="ARBA00047897"/>
    </source>
</evidence>
<comment type="catalytic activity">
    <reaction evidence="40">
        <text>3-oxooctanoyl-[ACP] + NADPH + H(+) = (3R)-hydroxyoctanoyl-[ACP] + NADP(+)</text>
        <dbReference type="Rhea" id="RHEA:41840"/>
        <dbReference type="Rhea" id="RHEA-COMP:9633"/>
        <dbReference type="Rhea" id="RHEA-COMP:9634"/>
        <dbReference type="ChEBI" id="CHEBI:15378"/>
        <dbReference type="ChEBI" id="CHEBI:57783"/>
        <dbReference type="ChEBI" id="CHEBI:58349"/>
        <dbReference type="ChEBI" id="CHEBI:78460"/>
        <dbReference type="ChEBI" id="CHEBI:78461"/>
    </reaction>
    <physiologicalReaction direction="left-to-right" evidence="40">
        <dbReference type="Rhea" id="RHEA:41841"/>
    </physiologicalReaction>
</comment>
<evidence type="ECO:0000256" key="4">
    <source>
        <dbReference type="ARBA" id="ARBA00023332"/>
    </source>
</evidence>
<comment type="catalytic activity">
    <reaction evidence="31">
        <text>a 2,3-saturated acyl-[ACP] + NADP(+) = a (2E)-enoyl-[ACP] + NADPH + H(+)</text>
        <dbReference type="Rhea" id="RHEA:22564"/>
        <dbReference type="Rhea" id="RHEA-COMP:9925"/>
        <dbReference type="Rhea" id="RHEA-COMP:9926"/>
        <dbReference type="ChEBI" id="CHEBI:15378"/>
        <dbReference type="ChEBI" id="CHEBI:57783"/>
        <dbReference type="ChEBI" id="CHEBI:58349"/>
        <dbReference type="ChEBI" id="CHEBI:78784"/>
        <dbReference type="ChEBI" id="CHEBI:78785"/>
        <dbReference type="EC" id="1.3.1.39"/>
    </reaction>
    <physiologicalReaction direction="right-to-left" evidence="31">
        <dbReference type="Rhea" id="RHEA:22566"/>
    </physiologicalReaction>
</comment>
<evidence type="ECO:0000256" key="35">
    <source>
        <dbReference type="ARBA" id="ARBA00049019"/>
    </source>
</evidence>
<evidence type="ECO:0000256" key="20">
    <source>
        <dbReference type="ARBA" id="ARBA00047578"/>
    </source>
</evidence>
<dbReference type="Gene3D" id="3.40.50.1820">
    <property type="entry name" value="alpha/beta hydrolase"/>
    <property type="match status" value="1"/>
</dbReference>
<dbReference type="InterPro" id="IPR001031">
    <property type="entry name" value="Thioesterase"/>
</dbReference>
<keyword evidence="46" id="KW-1185">Reference proteome</keyword>
<dbReference type="InterPro" id="IPR042104">
    <property type="entry name" value="PKS_dehydratase_sf"/>
</dbReference>
<evidence type="ECO:0000259" key="44">
    <source>
        <dbReference type="PROSITE" id="PS52004"/>
    </source>
</evidence>
<evidence type="ECO:0000256" key="3">
    <source>
        <dbReference type="ARBA" id="ARBA00022898"/>
    </source>
</evidence>
<comment type="catalytic activity">
    <reaction evidence="5">
        <text>(3R)-hydroxydodecanoyl-[ACP] = (2E)-dodecenoyl-[ACP] + H2O</text>
        <dbReference type="Rhea" id="RHEA:41876"/>
        <dbReference type="Rhea" id="RHEA-COMP:9642"/>
        <dbReference type="Rhea" id="RHEA-COMP:9643"/>
        <dbReference type="ChEBI" id="CHEBI:15377"/>
        <dbReference type="ChEBI" id="CHEBI:78470"/>
        <dbReference type="ChEBI" id="CHEBI:78472"/>
    </reaction>
    <physiologicalReaction direction="left-to-right" evidence="5">
        <dbReference type="Rhea" id="RHEA:41877"/>
    </physiologicalReaction>
</comment>
<evidence type="ECO:0000256" key="16">
    <source>
        <dbReference type="ARBA" id="ARBA00047400"/>
    </source>
</evidence>
<dbReference type="InterPro" id="IPR014030">
    <property type="entry name" value="Ketoacyl_synth_N"/>
</dbReference>
<comment type="catalytic activity">
    <reaction evidence="12">
        <text>(3R)-hydroxybutanoyl-[ACP] = (2E)-butenoyl-[ACP] + H2O</text>
        <dbReference type="Rhea" id="RHEA:41808"/>
        <dbReference type="Rhea" id="RHEA-COMP:9626"/>
        <dbReference type="Rhea" id="RHEA-COMP:9627"/>
        <dbReference type="ChEBI" id="CHEBI:15377"/>
        <dbReference type="ChEBI" id="CHEBI:78451"/>
        <dbReference type="ChEBI" id="CHEBI:78453"/>
    </reaction>
    <physiologicalReaction direction="left-to-right" evidence="12">
        <dbReference type="Rhea" id="RHEA:41809"/>
    </physiologicalReaction>
</comment>
<comment type="catalytic activity">
    <reaction evidence="26">
        <text>(2E)-dodecenoyl-[ACP] + NADPH + H(+) = dodecanoyl-[ACP] + NADP(+)</text>
        <dbReference type="Rhea" id="RHEA:41880"/>
        <dbReference type="Rhea" id="RHEA-COMP:9643"/>
        <dbReference type="Rhea" id="RHEA-COMP:9644"/>
        <dbReference type="ChEBI" id="CHEBI:15378"/>
        <dbReference type="ChEBI" id="CHEBI:57783"/>
        <dbReference type="ChEBI" id="CHEBI:58349"/>
        <dbReference type="ChEBI" id="CHEBI:65264"/>
        <dbReference type="ChEBI" id="CHEBI:78472"/>
    </reaction>
    <physiologicalReaction direction="left-to-right" evidence="26">
        <dbReference type="Rhea" id="RHEA:41881"/>
    </physiologicalReaction>
</comment>
<comment type="catalytic activity">
    <reaction evidence="15">
        <text>hexanoyl-[ACP] + malonyl-[ACP] + H(+) = 3-oxooctanoyl-[ACP] + holo-[ACP] + CO2</text>
        <dbReference type="Rhea" id="RHEA:41836"/>
        <dbReference type="Rhea" id="RHEA-COMP:9623"/>
        <dbReference type="Rhea" id="RHEA-COMP:9632"/>
        <dbReference type="Rhea" id="RHEA-COMP:9633"/>
        <dbReference type="Rhea" id="RHEA-COMP:9685"/>
        <dbReference type="ChEBI" id="CHEBI:15378"/>
        <dbReference type="ChEBI" id="CHEBI:16526"/>
        <dbReference type="ChEBI" id="CHEBI:64479"/>
        <dbReference type="ChEBI" id="CHEBI:78449"/>
        <dbReference type="ChEBI" id="CHEBI:78459"/>
        <dbReference type="ChEBI" id="CHEBI:78460"/>
    </reaction>
    <physiologicalReaction direction="left-to-right" evidence="15">
        <dbReference type="Rhea" id="RHEA:41837"/>
    </physiologicalReaction>
</comment>
<comment type="catalytic activity">
    <reaction evidence="28">
        <text>(2E)-octenoyl-[ACP] + NADPH + H(+) = octanoyl-[ACP] + NADP(+)</text>
        <dbReference type="Rhea" id="RHEA:41848"/>
        <dbReference type="Rhea" id="RHEA-COMP:9635"/>
        <dbReference type="Rhea" id="RHEA-COMP:9636"/>
        <dbReference type="ChEBI" id="CHEBI:15378"/>
        <dbReference type="ChEBI" id="CHEBI:57783"/>
        <dbReference type="ChEBI" id="CHEBI:58349"/>
        <dbReference type="ChEBI" id="CHEBI:78462"/>
        <dbReference type="ChEBI" id="CHEBI:78463"/>
    </reaction>
    <physiologicalReaction direction="left-to-right" evidence="28">
        <dbReference type="Rhea" id="RHEA:41849"/>
    </physiologicalReaction>
</comment>
<comment type="catalytic activity">
    <reaction evidence="27">
        <text>tetradecanoyl-[ACP] + H2O = tetradecanoate + holo-[ACP] + H(+)</text>
        <dbReference type="Rhea" id="RHEA:30123"/>
        <dbReference type="Rhea" id="RHEA-COMP:9648"/>
        <dbReference type="Rhea" id="RHEA-COMP:9685"/>
        <dbReference type="ChEBI" id="CHEBI:15377"/>
        <dbReference type="ChEBI" id="CHEBI:15378"/>
        <dbReference type="ChEBI" id="CHEBI:30807"/>
        <dbReference type="ChEBI" id="CHEBI:64479"/>
        <dbReference type="ChEBI" id="CHEBI:78477"/>
        <dbReference type="EC" id="3.1.2.14"/>
    </reaction>
    <physiologicalReaction direction="left-to-right" evidence="27">
        <dbReference type="Rhea" id="RHEA:30124"/>
    </physiologicalReaction>
</comment>
<dbReference type="PANTHER" id="PTHR43775">
    <property type="entry name" value="FATTY ACID SYNTHASE"/>
    <property type="match status" value="1"/>
</dbReference>
<dbReference type="GO" id="GO:0004312">
    <property type="term" value="F:fatty acid synthase activity"/>
    <property type="evidence" value="ECO:0007669"/>
    <property type="project" value="UniProtKB-EC"/>
</dbReference>
<comment type="catalytic activity">
    <reaction evidence="20">
        <text>dodecanoyl-[ACP] + malonyl-[ACP] + H(+) = 3-oxotetradecanoyl-[ACP] + holo-[ACP] + CO2</text>
        <dbReference type="Rhea" id="RHEA:41884"/>
        <dbReference type="Rhea" id="RHEA-COMP:9623"/>
        <dbReference type="Rhea" id="RHEA-COMP:9644"/>
        <dbReference type="Rhea" id="RHEA-COMP:9645"/>
        <dbReference type="Rhea" id="RHEA-COMP:9685"/>
        <dbReference type="ChEBI" id="CHEBI:15378"/>
        <dbReference type="ChEBI" id="CHEBI:16526"/>
        <dbReference type="ChEBI" id="CHEBI:64479"/>
        <dbReference type="ChEBI" id="CHEBI:65264"/>
        <dbReference type="ChEBI" id="CHEBI:78449"/>
        <dbReference type="ChEBI" id="CHEBI:78473"/>
    </reaction>
    <physiologicalReaction direction="left-to-right" evidence="20">
        <dbReference type="Rhea" id="RHEA:41885"/>
    </physiologicalReaction>
</comment>
<dbReference type="STRING" id="104452.A0A0L7L1N0"/>
<dbReference type="InterPro" id="IPR014031">
    <property type="entry name" value="Ketoacyl_synth_C"/>
</dbReference>
<dbReference type="GO" id="GO:0016297">
    <property type="term" value="F:fatty acyl-[ACP] hydrolase activity"/>
    <property type="evidence" value="ECO:0007669"/>
    <property type="project" value="UniProtKB-EC"/>
</dbReference>
<dbReference type="CDD" id="cd00833">
    <property type="entry name" value="PKS"/>
    <property type="match status" value="1"/>
</dbReference>
<comment type="catalytic activity">
    <reaction evidence="42">
        <text>(2E)-decenoyl-[ACP] + NADPH + H(+) = decanoyl-[ACP] + NADP(+)</text>
        <dbReference type="Rhea" id="RHEA:41864"/>
        <dbReference type="Rhea" id="RHEA-COMP:9639"/>
        <dbReference type="Rhea" id="RHEA-COMP:9640"/>
        <dbReference type="ChEBI" id="CHEBI:15378"/>
        <dbReference type="ChEBI" id="CHEBI:57783"/>
        <dbReference type="ChEBI" id="CHEBI:58349"/>
        <dbReference type="ChEBI" id="CHEBI:78467"/>
        <dbReference type="ChEBI" id="CHEBI:78468"/>
    </reaction>
    <physiologicalReaction direction="left-to-right" evidence="42">
        <dbReference type="Rhea" id="RHEA:41865"/>
    </physiologicalReaction>
</comment>
<dbReference type="GO" id="GO:0006633">
    <property type="term" value="P:fatty acid biosynthetic process"/>
    <property type="evidence" value="ECO:0007669"/>
    <property type="project" value="UniProtKB-KW"/>
</dbReference>
<evidence type="ECO:0000256" key="7">
    <source>
        <dbReference type="ARBA" id="ARBA00023388"/>
    </source>
</evidence>
<name>A0A0L7L1N0_OPEBR</name>
<evidence type="ECO:0000256" key="32">
    <source>
        <dbReference type="ARBA" id="ARBA00048691"/>
    </source>
</evidence>
<evidence type="ECO:0000256" key="34">
    <source>
        <dbReference type="ARBA" id="ARBA00048935"/>
    </source>
</evidence>
<comment type="catalytic activity">
    <reaction evidence="25">
        <text>hexadecanoyl-[ACP] + malonyl-[ACP] + H(+) = 3-oxooctadecanoyl-[ACP] + holo-[ACP] + CO2</text>
        <dbReference type="Rhea" id="RHEA:41916"/>
        <dbReference type="Rhea" id="RHEA-COMP:9623"/>
        <dbReference type="Rhea" id="RHEA-COMP:9652"/>
        <dbReference type="Rhea" id="RHEA-COMP:9653"/>
        <dbReference type="Rhea" id="RHEA-COMP:9685"/>
        <dbReference type="ChEBI" id="CHEBI:15378"/>
        <dbReference type="ChEBI" id="CHEBI:16526"/>
        <dbReference type="ChEBI" id="CHEBI:64479"/>
        <dbReference type="ChEBI" id="CHEBI:78449"/>
        <dbReference type="ChEBI" id="CHEBI:78483"/>
        <dbReference type="ChEBI" id="CHEBI:78487"/>
    </reaction>
    <physiologicalReaction direction="left-to-right" evidence="25">
        <dbReference type="Rhea" id="RHEA:41917"/>
    </physiologicalReaction>
</comment>
<evidence type="ECO:0000256" key="38">
    <source>
        <dbReference type="ARBA" id="ARBA00049263"/>
    </source>
</evidence>
<comment type="catalytic activity">
    <reaction evidence="14">
        <text>3-oxooctadecanoyl-[ACP] + NADPH + H(+) = (3R)-hydroxyoctadecanoyl-[ACP] + NADP(+)</text>
        <dbReference type="Rhea" id="RHEA:41920"/>
        <dbReference type="Rhea" id="RHEA-COMP:9653"/>
        <dbReference type="Rhea" id="RHEA-COMP:9654"/>
        <dbReference type="ChEBI" id="CHEBI:15378"/>
        <dbReference type="ChEBI" id="CHEBI:57783"/>
        <dbReference type="ChEBI" id="CHEBI:58349"/>
        <dbReference type="ChEBI" id="CHEBI:78487"/>
        <dbReference type="ChEBI" id="CHEBI:78488"/>
    </reaction>
    <physiologicalReaction direction="left-to-right" evidence="14">
        <dbReference type="Rhea" id="RHEA:41921"/>
    </physiologicalReaction>
</comment>
<dbReference type="SUPFAM" id="SSF53474">
    <property type="entry name" value="alpha/beta-Hydrolases"/>
    <property type="match status" value="1"/>
</dbReference>
<evidence type="ECO:0000256" key="39">
    <source>
        <dbReference type="ARBA" id="ARBA00049414"/>
    </source>
</evidence>
<evidence type="ECO:0000256" key="18">
    <source>
        <dbReference type="ARBA" id="ARBA00047451"/>
    </source>
</evidence>
<evidence type="ECO:0000256" key="6">
    <source>
        <dbReference type="ARBA" id="ARBA00023373"/>
    </source>
</evidence>
<evidence type="ECO:0000256" key="36">
    <source>
        <dbReference type="ARBA" id="ARBA00049109"/>
    </source>
</evidence>
<evidence type="ECO:0000256" key="31">
    <source>
        <dbReference type="ARBA" id="ARBA00048650"/>
    </source>
</evidence>
<dbReference type="Pfam" id="PF00109">
    <property type="entry name" value="ketoacyl-synt"/>
    <property type="match status" value="1"/>
</dbReference>
<evidence type="ECO:0000256" key="24">
    <source>
        <dbReference type="ARBA" id="ARBA00047961"/>
    </source>
</evidence>
<evidence type="ECO:0000256" key="12">
    <source>
        <dbReference type="ARBA" id="ARBA00023402"/>
    </source>
</evidence>
<keyword evidence="2" id="KW-0702">S-nitrosylation</keyword>
<evidence type="ECO:0000256" key="26">
    <source>
        <dbReference type="ARBA" id="ARBA00048281"/>
    </source>
</evidence>
<evidence type="ECO:0000256" key="42">
    <source>
        <dbReference type="ARBA" id="ARBA00049521"/>
    </source>
</evidence>
<evidence type="ECO:0000256" key="43">
    <source>
        <dbReference type="ARBA" id="ARBA00049533"/>
    </source>
</evidence>
<keyword evidence="3" id="KW-0663">Pyridoxal phosphate</keyword>
<comment type="catalytic activity">
    <reaction evidence="9">
        <text>(3R)-hydroxytetradecanoyl-[ACP] = (2E)-tetradecenoyl-[ACP] + H2O</text>
        <dbReference type="Rhea" id="RHEA:41892"/>
        <dbReference type="Rhea" id="RHEA-COMP:9646"/>
        <dbReference type="Rhea" id="RHEA-COMP:9647"/>
        <dbReference type="ChEBI" id="CHEBI:15377"/>
        <dbReference type="ChEBI" id="CHEBI:78474"/>
        <dbReference type="ChEBI" id="CHEBI:78475"/>
    </reaction>
    <physiologicalReaction direction="left-to-right" evidence="9">
        <dbReference type="Rhea" id="RHEA:41893"/>
    </physiologicalReaction>
</comment>
<comment type="catalytic activity">
    <reaction evidence="37">
        <text>(2E)-tetradecenoyl-[ACP] + NADPH + H(+) = tetradecanoyl-[ACP] + NADP(+)</text>
        <dbReference type="Rhea" id="RHEA:41896"/>
        <dbReference type="Rhea" id="RHEA-COMP:9647"/>
        <dbReference type="Rhea" id="RHEA-COMP:9648"/>
        <dbReference type="ChEBI" id="CHEBI:15378"/>
        <dbReference type="ChEBI" id="CHEBI:57783"/>
        <dbReference type="ChEBI" id="CHEBI:58349"/>
        <dbReference type="ChEBI" id="CHEBI:78475"/>
        <dbReference type="ChEBI" id="CHEBI:78477"/>
    </reaction>
    <physiologicalReaction direction="left-to-right" evidence="37">
        <dbReference type="Rhea" id="RHEA:41897"/>
    </physiologicalReaction>
</comment>